<dbReference type="WBParaSite" id="BXY_0590900.1">
    <property type="protein sequence ID" value="BXY_0590900.1"/>
    <property type="gene ID" value="BXY_0590900"/>
</dbReference>
<dbReference type="EMBL" id="CAJFCV020000002">
    <property type="protein sequence ID" value="CAG9092225.1"/>
    <property type="molecule type" value="Genomic_DNA"/>
</dbReference>
<dbReference type="OrthoDB" id="10459048at2759"/>
<evidence type="ECO:0000313" key="5">
    <source>
        <dbReference type="WBParaSite" id="BXY_0590900.1"/>
    </source>
</evidence>
<gene>
    <name evidence="2" type="ORF">BXYJ_LOCUS2941</name>
</gene>
<dbReference type="Proteomes" id="UP000095284">
    <property type="component" value="Unplaced"/>
</dbReference>
<sequence length="102" mass="10988">MKFVSVLAVVAVALYAAVVVEAETVRQYCEMGKNYVIQHQGELADTAKRQQLVDKAKSLIQQYCGVVNICGTPCANTAINCLNRQRASSTLIAGIDSCCSQC</sequence>
<evidence type="ECO:0000313" key="2">
    <source>
        <dbReference type="EMBL" id="CAD5213270.1"/>
    </source>
</evidence>
<name>A0A1I7RYU1_BURXY</name>
<feature type="signal peptide" evidence="1">
    <location>
        <begin position="1"/>
        <end position="22"/>
    </location>
</feature>
<evidence type="ECO:0000313" key="3">
    <source>
        <dbReference type="Proteomes" id="UP000095284"/>
    </source>
</evidence>
<reference evidence="5" key="1">
    <citation type="submission" date="2016-11" db="UniProtKB">
        <authorList>
            <consortium name="WormBaseParasite"/>
        </authorList>
    </citation>
    <scope>IDENTIFICATION</scope>
</reference>
<dbReference type="AlphaFoldDB" id="A0A1I7RYU1"/>
<keyword evidence="4" id="KW-1185">Reference proteome</keyword>
<dbReference type="EMBL" id="CAJFDI010000002">
    <property type="protein sequence ID" value="CAD5213270.1"/>
    <property type="molecule type" value="Genomic_DNA"/>
</dbReference>
<feature type="chain" id="PRO_5035399623" evidence="1">
    <location>
        <begin position="23"/>
        <end position="102"/>
    </location>
</feature>
<organism evidence="3 5">
    <name type="scientific">Bursaphelenchus xylophilus</name>
    <name type="common">Pinewood nematode worm</name>
    <name type="synonym">Aphelenchoides xylophilus</name>
    <dbReference type="NCBI Taxonomy" id="6326"/>
    <lineage>
        <taxon>Eukaryota</taxon>
        <taxon>Metazoa</taxon>
        <taxon>Ecdysozoa</taxon>
        <taxon>Nematoda</taxon>
        <taxon>Chromadorea</taxon>
        <taxon>Rhabditida</taxon>
        <taxon>Tylenchina</taxon>
        <taxon>Tylenchomorpha</taxon>
        <taxon>Aphelenchoidea</taxon>
        <taxon>Aphelenchoididae</taxon>
        <taxon>Bursaphelenchus</taxon>
    </lineage>
</organism>
<proteinExistence type="predicted"/>
<accession>A0A1I7RYU1</accession>
<reference evidence="2" key="2">
    <citation type="submission" date="2020-09" db="EMBL/GenBank/DDBJ databases">
        <authorList>
            <person name="Kikuchi T."/>
        </authorList>
    </citation>
    <scope>NUCLEOTIDE SEQUENCE</scope>
    <source>
        <strain evidence="2">Ka4C1</strain>
    </source>
</reference>
<evidence type="ECO:0000313" key="4">
    <source>
        <dbReference type="Proteomes" id="UP000659654"/>
    </source>
</evidence>
<keyword evidence="1" id="KW-0732">Signal</keyword>
<protein>
    <submittedName>
        <fullName evidence="2">(pine wood nematode) hypothetical protein</fullName>
    </submittedName>
</protein>
<dbReference type="Proteomes" id="UP000659654">
    <property type="component" value="Unassembled WGS sequence"/>
</dbReference>
<dbReference type="Proteomes" id="UP000582659">
    <property type="component" value="Unassembled WGS sequence"/>
</dbReference>
<evidence type="ECO:0000256" key="1">
    <source>
        <dbReference type="SAM" id="SignalP"/>
    </source>
</evidence>